<feature type="binding site" evidence="5">
    <location>
        <position position="24"/>
    </location>
    <ligand>
        <name>Zn(2+)</name>
        <dbReference type="ChEBI" id="CHEBI:29105"/>
    </ligand>
</feature>
<comment type="similarity">
    <text evidence="1 5 6">Belongs to the eukaryotic ribosomal protein eS27 family.</text>
</comment>
<keyword evidence="2 5" id="KW-0862">Zinc</keyword>
<dbReference type="GO" id="GO:0006412">
    <property type="term" value="P:translation"/>
    <property type="evidence" value="ECO:0007669"/>
    <property type="project" value="UniProtKB-UniRule"/>
</dbReference>
<accession>A0A7C4E152</accession>
<comment type="subunit">
    <text evidence="5">Part of the 30S ribosomal subunit.</text>
</comment>
<feature type="binding site" evidence="5">
    <location>
        <position position="21"/>
    </location>
    <ligand>
        <name>Zn(2+)</name>
        <dbReference type="ChEBI" id="CHEBI:29105"/>
    </ligand>
</feature>
<evidence type="ECO:0000256" key="4">
    <source>
        <dbReference type="ARBA" id="ARBA00023274"/>
    </source>
</evidence>
<dbReference type="GO" id="GO:0008270">
    <property type="term" value="F:zinc ion binding"/>
    <property type="evidence" value="ECO:0007669"/>
    <property type="project" value="UniProtKB-UniRule"/>
</dbReference>
<sequence length="66" mass="7194">MSEMWRNLIPTPQSKFLIVTCNECGNNQIVFDSAKIVVKCNVCGAVLAKPSGGKAIILGKKERTLE</sequence>
<keyword evidence="5 6" id="KW-0479">Metal-binding</keyword>
<name>A0A7C4E152_CALS0</name>
<dbReference type="InterPro" id="IPR023407">
    <property type="entry name" value="Ribosomal_eS27_Zn-bd_dom_sf"/>
</dbReference>
<dbReference type="AlphaFoldDB" id="A0A7C4E152"/>
<dbReference type="NCBIfam" id="NF001629">
    <property type="entry name" value="PRK00415.1"/>
    <property type="match status" value="1"/>
</dbReference>
<protein>
    <recommendedName>
        <fullName evidence="5">Small ribosomal subunit protein eS27</fullName>
    </recommendedName>
</protein>
<keyword evidence="3 5" id="KW-0689">Ribosomal protein</keyword>
<dbReference type="GO" id="GO:0005840">
    <property type="term" value="C:ribosome"/>
    <property type="evidence" value="ECO:0007669"/>
    <property type="project" value="UniProtKB-KW"/>
</dbReference>
<gene>
    <name evidence="5" type="primary">rps27e</name>
    <name evidence="7" type="ORF">ENT82_07975</name>
</gene>
<feature type="zinc finger region" description="C4-type" evidence="5">
    <location>
        <begin position="21"/>
        <end position="43"/>
    </location>
</feature>
<comment type="caution">
    <text evidence="7">The sequence shown here is derived from an EMBL/GenBank/DDBJ whole genome shotgun (WGS) entry which is preliminary data.</text>
</comment>
<dbReference type="GO" id="GO:1990904">
    <property type="term" value="C:ribonucleoprotein complex"/>
    <property type="evidence" value="ECO:0007669"/>
    <property type="project" value="UniProtKB-KW"/>
</dbReference>
<evidence type="ECO:0000256" key="6">
    <source>
        <dbReference type="RuleBase" id="RU000671"/>
    </source>
</evidence>
<dbReference type="GO" id="GO:0003735">
    <property type="term" value="F:structural constituent of ribosome"/>
    <property type="evidence" value="ECO:0007669"/>
    <property type="project" value="InterPro"/>
</dbReference>
<evidence type="ECO:0000256" key="5">
    <source>
        <dbReference type="HAMAP-Rule" id="MF_00371"/>
    </source>
</evidence>
<feature type="binding site" evidence="5">
    <location>
        <position position="43"/>
    </location>
    <ligand>
        <name>Zn(2+)</name>
        <dbReference type="ChEBI" id="CHEBI:29105"/>
    </ligand>
</feature>
<organism evidence="7">
    <name type="scientific">Caldiarchaeum subterraneum</name>
    <dbReference type="NCBI Taxonomy" id="311458"/>
    <lineage>
        <taxon>Archaea</taxon>
        <taxon>Nitrososphaerota</taxon>
        <taxon>Candidatus Caldarchaeales</taxon>
        <taxon>Candidatus Caldarchaeaceae</taxon>
        <taxon>Candidatus Caldarchaeum</taxon>
    </lineage>
</organism>
<dbReference type="EMBL" id="DTAD01000085">
    <property type="protein sequence ID" value="HGN91039.1"/>
    <property type="molecule type" value="Genomic_DNA"/>
</dbReference>
<dbReference type="HAMAP" id="MF_00371">
    <property type="entry name" value="Ribosomal_eS27"/>
    <property type="match status" value="1"/>
</dbReference>
<dbReference type="SUPFAM" id="SSF57829">
    <property type="entry name" value="Zn-binding ribosomal proteins"/>
    <property type="match status" value="1"/>
</dbReference>
<dbReference type="Gene3D" id="2.20.25.100">
    <property type="entry name" value="Zn-binding ribosomal proteins"/>
    <property type="match status" value="1"/>
</dbReference>
<evidence type="ECO:0000256" key="3">
    <source>
        <dbReference type="ARBA" id="ARBA00022980"/>
    </source>
</evidence>
<dbReference type="Pfam" id="PF01667">
    <property type="entry name" value="Ribosomal_S27e"/>
    <property type="match status" value="1"/>
</dbReference>
<proteinExistence type="inferred from homology"/>
<dbReference type="InterPro" id="IPR000592">
    <property type="entry name" value="Ribosomal_eS27"/>
</dbReference>
<evidence type="ECO:0000256" key="1">
    <source>
        <dbReference type="ARBA" id="ARBA00010919"/>
    </source>
</evidence>
<keyword evidence="5 6" id="KW-0863">Zinc-finger</keyword>
<dbReference type="PROSITE" id="PS01168">
    <property type="entry name" value="RIBOSOMAL_S27E"/>
    <property type="match status" value="1"/>
</dbReference>
<dbReference type="InterPro" id="IPR011332">
    <property type="entry name" value="Ribosomal_zn-bd"/>
</dbReference>
<comment type="cofactor">
    <cofactor evidence="5 6">
        <name>Zn(2+)</name>
        <dbReference type="ChEBI" id="CHEBI:29105"/>
    </cofactor>
    <text evidence="5 6">Binds 1 zinc ion per subunit.</text>
</comment>
<keyword evidence="4 5" id="KW-0687">Ribonucleoprotein</keyword>
<evidence type="ECO:0000313" key="7">
    <source>
        <dbReference type="EMBL" id="HGN91039.1"/>
    </source>
</evidence>
<reference evidence="7" key="1">
    <citation type="journal article" date="2020" name="mSystems">
        <title>Genome- and Community-Level Interaction Insights into Carbon Utilization and Element Cycling Functions of Hydrothermarchaeota in Hydrothermal Sediment.</title>
        <authorList>
            <person name="Zhou Z."/>
            <person name="Liu Y."/>
            <person name="Xu W."/>
            <person name="Pan J."/>
            <person name="Luo Z.H."/>
            <person name="Li M."/>
        </authorList>
    </citation>
    <scope>NUCLEOTIDE SEQUENCE [LARGE SCALE GENOMIC DNA]</scope>
    <source>
        <strain evidence="7">SpSt-613</strain>
    </source>
</reference>
<evidence type="ECO:0000256" key="2">
    <source>
        <dbReference type="ARBA" id="ARBA00022833"/>
    </source>
</evidence>
<feature type="binding site" evidence="5">
    <location>
        <position position="40"/>
    </location>
    <ligand>
        <name>Zn(2+)</name>
        <dbReference type="ChEBI" id="CHEBI:29105"/>
    </ligand>
</feature>